<keyword evidence="11 12" id="KW-0407">Ion channel</keyword>
<dbReference type="PANTHER" id="PTHR11690">
    <property type="entry name" value="AMILORIDE-SENSITIVE SODIUM CHANNEL-RELATED"/>
    <property type="match status" value="1"/>
</dbReference>
<accession>A0A9P0CIW4</accession>
<evidence type="ECO:0000256" key="13">
    <source>
        <dbReference type="SAM" id="MobiDB-lite"/>
    </source>
</evidence>
<dbReference type="AlphaFoldDB" id="A0A9P0CIW4"/>
<evidence type="ECO:0000256" key="7">
    <source>
        <dbReference type="ARBA" id="ARBA00023053"/>
    </source>
</evidence>
<keyword evidence="10 12" id="KW-0739">Sodium transport</keyword>
<keyword evidence="4 12" id="KW-0894">Sodium channel</keyword>
<reference evidence="15" key="1">
    <citation type="submission" date="2022-01" db="EMBL/GenBank/DDBJ databases">
        <authorList>
            <person name="King R."/>
        </authorList>
    </citation>
    <scope>NUCLEOTIDE SEQUENCE</scope>
</reference>
<sequence length="542" mass="62645">MESNKETGSQENDVKLRITAKNDGNGSRKSKSTLKRTHDYFKEYCNSTSIHGLKYLAESRSLGERLLWLTLILCSLSACAYLILQIYGKFQQSPVIVSFATTESPIYTIPFPAVTICPLTKASKDIFDFTDIILKMRRNISITEEERRYAKYMSLVCEVDNELFSEEVTFTEDIFEALDEMKIPVEETMTHCKFLNMKAASCSDMFYPIILDQSICYTFNLLDRKYIYNENVVHFKNYHYSNESTVGWTLDKGYEKTEDDRLNNPFRAFISGADNALEVTFYQNISNNDPLCIQDVQGFSVLLHAPYAVPLLKKQYFNVGFDRVVMASVRPRAMSTSDKVLQFSSSIRQCYFSTEKKLKYFNIYSPRNCKLECLTNFTLKTCGCVSYYMPRVSGTPICGNANYMCMERAELRLKMKQLEEQIIDYEESFYCDCKPLCTDITYDSEVSSSPWDFKPQWNVGENRSFPDEEHYSKLLVYFEHDSFLTSERNELYGPTDFLANFGGLLGLFTGFSLLSAAEIIYFLTVRMCCNFRLFGAWTGRQE</sequence>
<evidence type="ECO:0000256" key="10">
    <source>
        <dbReference type="ARBA" id="ARBA00023201"/>
    </source>
</evidence>
<keyword evidence="16" id="KW-1185">Reference proteome</keyword>
<evidence type="ECO:0000256" key="11">
    <source>
        <dbReference type="ARBA" id="ARBA00023303"/>
    </source>
</evidence>
<organism evidence="15 16">
    <name type="scientific">Psylliodes chrysocephalus</name>
    <dbReference type="NCBI Taxonomy" id="3402493"/>
    <lineage>
        <taxon>Eukaryota</taxon>
        <taxon>Metazoa</taxon>
        <taxon>Ecdysozoa</taxon>
        <taxon>Arthropoda</taxon>
        <taxon>Hexapoda</taxon>
        <taxon>Insecta</taxon>
        <taxon>Pterygota</taxon>
        <taxon>Neoptera</taxon>
        <taxon>Endopterygota</taxon>
        <taxon>Coleoptera</taxon>
        <taxon>Polyphaga</taxon>
        <taxon>Cucujiformia</taxon>
        <taxon>Chrysomeloidea</taxon>
        <taxon>Chrysomelidae</taxon>
        <taxon>Galerucinae</taxon>
        <taxon>Alticini</taxon>
        <taxon>Psylliodes</taxon>
    </lineage>
</organism>
<keyword evidence="3 12" id="KW-0813">Transport</keyword>
<name>A0A9P0CIW4_9CUCU</name>
<keyword evidence="6 14" id="KW-1133">Transmembrane helix</keyword>
<evidence type="ECO:0000256" key="3">
    <source>
        <dbReference type="ARBA" id="ARBA00022448"/>
    </source>
</evidence>
<dbReference type="EMBL" id="OV651822">
    <property type="protein sequence ID" value="CAH1100675.1"/>
    <property type="molecule type" value="Genomic_DNA"/>
</dbReference>
<evidence type="ECO:0000256" key="12">
    <source>
        <dbReference type="RuleBase" id="RU000679"/>
    </source>
</evidence>
<dbReference type="Gene3D" id="1.10.287.820">
    <property type="entry name" value="Acid-sensing ion channel domain"/>
    <property type="match status" value="1"/>
</dbReference>
<feature type="transmembrane region" description="Helical" evidence="14">
    <location>
        <begin position="497"/>
        <end position="523"/>
    </location>
</feature>
<dbReference type="OrthoDB" id="6021021at2759"/>
<dbReference type="Gene3D" id="1.10.287.770">
    <property type="entry name" value="YojJ-like"/>
    <property type="match status" value="1"/>
</dbReference>
<evidence type="ECO:0000256" key="8">
    <source>
        <dbReference type="ARBA" id="ARBA00023065"/>
    </source>
</evidence>
<dbReference type="Proteomes" id="UP001153636">
    <property type="component" value="Chromosome 10"/>
</dbReference>
<dbReference type="GO" id="GO:0005886">
    <property type="term" value="C:plasma membrane"/>
    <property type="evidence" value="ECO:0007669"/>
    <property type="project" value="TreeGrafter"/>
</dbReference>
<evidence type="ECO:0000256" key="1">
    <source>
        <dbReference type="ARBA" id="ARBA00004141"/>
    </source>
</evidence>
<dbReference type="Pfam" id="PF00858">
    <property type="entry name" value="ASC"/>
    <property type="match status" value="1"/>
</dbReference>
<dbReference type="GO" id="GO:0015280">
    <property type="term" value="F:ligand-gated sodium channel activity"/>
    <property type="evidence" value="ECO:0007669"/>
    <property type="project" value="TreeGrafter"/>
</dbReference>
<evidence type="ECO:0000313" key="15">
    <source>
        <dbReference type="EMBL" id="CAH1100675.1"/>
    </source>
</evidence>
<dbReference type="PRINTS" id="PR01078">
    <property type="entry name" value="AMINACHANNEL"/>
</dbReference>
<dbReference type="PANTHER" id="PTHR11690:SF288">
    <property type="entry name" value="AMILORIDE-SENSITIVE NA+ CHANNEL-RELATED"/>
    <property type="match status" value="1"/>
</dbReference>
<evidence type="ECO:0000313" key="16">
    <source>
        <dbReference type="Proteomes" id="UP001153636"/>
    </source>
</evidence>
<feature type="transmembrane region" description="Helical" evidence="14">
    <location>
        <begin position="66"/>
        <end position="88"/>
    </location>
</feature>
<evidence type="ECO:0000256" key="14">
    <source>
        <dbReference type="SAM" id="Phobius"/>
    </source>
</evidence>
<evidence type="ECO:0008006" key="17">
    <source>
        <dbReference type="Google" id="ProtNLM"/>
    </source>
</evidence>
<keyword evidence="8 12" id="KW-0406">Ion transport</keyword>
<keyword evidence="7" id="KW-0915">Sodium</keyword>
<keyword evidence="9 14" id="KW-0472">Membrane</keyword>
<feature type="compositionally biased region" description="Polar residues" evidence="13">
    <location>
        <begin position="1"/>
        <end position="11"/>
    </location>
</feature>
<keyword evidence="5 12" id="KW-0812">Transmembrane</keyword>
<comment type="subcellular location">
    <subcellularLocation>
        <location evidence="1">Membrane</location>
        <topology evidence="1">Multi-pass membrane protein</topology>
    </subcellularLocation>
</comment>
<feature type="region of interest" description="Disordered" evidence="13">
    <location>
        <begin position="1"/>
        <end position="31"/>
    </location>
</feature>
<gene>
    <name evidence="15" type="ORF">PSYICH_LOCUS2025</name>
</gene>
<proteinExistence type="inferred from homology"/>
<evidence type="ECO:0000256" key="9">
    <source>
        <dbReference type="ARBA" id="ARBA00023136"/>
    </source>
</evidence>
<evidence type="ECO:0000256" key="4">
    <source>
        <dbReference type="ARBA" id="ARBA00022461"/>
    </source>
</evidence>
<evidence type="ECO:0000256" key="5">
    <source>
        <dbReference type="ARBA" id="ARBA00022692"/>
    </source>
</evidence>
<evidence type="ECO:0000256" key="2">
    <source>
        <dbReference type="ARBA" id="ARBA00007193"/>
    </source>
</evidence>
<dbReference type="InterPro" id="IPR001873">
    <property type="entry name" value="ENaC"/>
</dbReference>
<protein>
    <recommendedName>
        <fullName evidence="17">Pickpocket protein 28-like</fullName>
    </recommendedName>
</protein>
<comment type="similarity">
    <text evidence="2 12">Belongs to the amiloride-sensitive sodium channel (TC 1.A.6) family.</text>
</comment>
<evidence type="ECO:0000256" key="6">
    <source>
        <dbReference type="ARBA" id="ARBA00022989"/>
    </source>
</evidence>